<dbReference type="GO" id="GO:0003723">
    <property type="term" value="F:RNA binding"/>
    <property type="evidence" value="ECO:0007669"/>
    <property type="project" value="UniProtKB-UniRule"/>
</dbReference>
<dbReference type="FunFam" id="3.30.390.80:FF:000002">
    <property type="entry name" value="RAD52 motif containing 1"/>
    <property type="match status" value="1"/>
</dbReference>
<evidence type="ECO:0000256" key="8">
    <source>
        <dbReference type="ARBA" id="ARBA00023242"/>
    </source>
</evidence>
<dbReference type="PROSITE" id="PS50102">
    <property type="entry name" value="RRM"/>
    <property type="match status" value="1"/>
</dbReference>
<dbReference type="GeneTree" id="ENSGT00390000018397"/>
<keyword evidence="5" id="KW-0963">Cytoplasm</keyword>
<feature type="domain" description="RRM" evidence="10">
    <location>
        <begin position="20"/>
        <end position="98"/>
    </location>
</feature>
<name>A0A8D0H195_SPHPU</name>
<dbReference type="InterPro" id="IPR034200">
    <property type="entry name" value="RDM1_RRM"/>
</dbReference>
<evidence type="ECO:0000313" key="12">
    <source>
        <dbReference type="Proteomes" id="UP000694392"/>
    </source>
</evidence>
<evidence type="ECO:0000259" key="10">
    <source>
        <dbReference type="PROSITE" id="PS50102"/>
    </source>
</evidence>
<keyword evidence="7" id="KW-0238">DNA-binding</keyword>
<dbReference type="GO" id="GO:0005730">
    <property type="term" value="C:nucleolus"/>
    <property type="evidence" value="ECO:0007669"/>
    <property type="project" value="UniProtKB-SubCell"/>
</dbReference>
<dbReference type="Gene3D" id="3.30.390.80">
    <property type="entry name" value="DNA repair protein Rad52/59/22"/>
    <property type="match status" value="1"/>
</dbReference>
<organism evidence="11 12">
    <name type="scientific">Sphenodon punctatus</name>
    <name type="common">Tuatara</name>
    <name type="synonym">Hatteria punctata</name>
    <dbReference type="NCBI Taxonomy" id="8508"/>
    <lineage>
        <taxon>Eukaryota</taxon>
        <taxon>Metazoa</taxon>
        <taxon>Chordata</taxon>
        <taxon>Craniata</taxon>
        <taxon>Vertebrata</taxon>
        <taxon>Euteleostomi</taxon>
        <taxon>Lepidosauria</taxon>
        <taxon>Sphenodontia</taxon>
        <taxon>Sphenodontidae</taxon>
        <taxon>Sphenodon</taxon>
    </lineage>
</organism>
<dbReference type="Pfam" id="PF00076">
    <property type="entry name" value="RRM_1"/>
    <property type="match status" value="1"/>
</dbReference>
<dbReference type="InterPro" id="IPR012677">
    <property type="entry name" value="Nucleotide-bd_a/b_plait_sf"/>
</dbReference>
<evidence type="ECO:0000256" key="9">
    <source>
        <dbReference type="PROSITE-ProRule" id="PRU00176"/>
    </source>
</evidence>
<evidence type="ECO:0000256" key="4">
    <source>
        <dbReference type="ARBA" id="ARBA00013723"/>
    </source>
</evidence>
<dbReference type="Gene3D" id="3.30.70.330">
    <property type="match status" value="1"/>
</dbReference>
<dbReference type="AlphaFoldDB" id="A0A8D0H195"/>
<sequence length="267" mass="29912">MAVAPGPEVLEFRVPTEPCKTLLVWGLENEEEHSLYSVFSEFGLLYSVRVHRNASVAEPGYYALVKFYSARDASRAQQACSSQQLFQKSPLKVYVCTRQKAFQQQVLSLNSYKCQELANYYLGFNGWSSRIFTLQNLSGFEKEGNEVPGGLPKSQCLKYLCAQEVMLPHHGICTRGIGVAEVSVENNQVTQTRSVMKLAVQRALSDAFQKILLVILENGKVAVEYSSAQEDPFDSLTEEEMKGLIQGFHGKLYFFHWKSGLEGISLG</sequence>
<dbReference type="GO" id="GO:0006302">
    <property type="term" value="P:double-strand break repair"/>
    <property type="evidence" value="ECO:0007669"/>
    <property type="project" value="UniProtKB-ARBA"/>
</dbReference>
<evidence type="ECO:0000256" key="6">
    <source>
        <dbReference type="ARBA" id="ARBA00022884"/>
    </source>
</evidence>
<dbReference type="Pfam" id="PF25517">
    <property type="entry name" value="DSRM_RDM1"/>
    <property type="match status" value="1"/>
</dbReference>
<evidence type="ECO:0000313" key="11">
    <source>
        <dbReference type="Ensembl" id="ENSSPUP00000014183.1"/>
    </source>
</evidence>
<dbReference type="SUPFAM" id="SSF54768">
    <property type="entry name" value="dsRNA-binding domain-like"/>
    <property type="match status" value="1"/>
</dbReference>
<dbReference type="InterPro" id="IPR000504">
    <property type="entry name" value="RRM_dom"/>
</dbReference>
<dbReference type="PANTHER" id="PTHR31164:SF1">
    <property type="entry name" value="RAD52 MOTIF-CONTAINING PROTEIN 1"/>
    <property type="match status" value="1"/>
</dbReference>
<comment type="subcellular location">
    <subcellularLocation>
        <location evidence="1">Cytoplasm</location>
    </subcellularLocation>
    <subcellularLocation>
        <location evidence="2">Nucleus</location>
        <location evidence="2">Nucleolus</location>
    </subcellularLocation>
</comment>
<dbReference type="PANTHER" id="PTHR31164">
    <property type="entry name" value="RAD52 MOTIF-CONTAINING PROTEIN 1"/>
    <property type="match status" value="1"/>
</dbReference>
<keyword evidence="12" id="KW-1185">Reference proteome</keyword>
<dbReference type="CDD" id="cd12364">
    <property type="entry name" value="RRM_RDM1"/>
    <property type="match status" value="1"/>
</dbReference>
<accession>A0A8D0H195</accession>
<dbReference type="InterPro" id="IPR057652">
    <property type="entry name" value="DSRM_RDM1"/>
</dbReference>
<evidence type="ECO:0000256" key="2">
    <source>
        <dbReference type="ARBA" id="ARBA00004604"/>
    </source>
</evidence>
<dbReference type="GO" id="GO:0003677">
    <property type="term" value="F:DNA binding"/>
    <property type="evidence" value="ECO:0007669"/>
    <property type="project" value="UniProtKB-KW"/>
</dbReference>
<dbReference type="InterPro" id="IPR042525">
    <property type="entry name" value="Rad52_Rad59_Rad22_sf"/>
</dbReference>
<dbReference type="InterPro" id="IPR035979">
    <property type="entry name" value="RBD_domain_sf"/>
</dbReference>
<evidence type="ECO:0000256" key="3">
    <source>
        <dbReference type="ARBA" id="ARBA00011738"/>
    </source>
</evidence>
<dbReference type="Proteomes" id="UP000694392">
    <property type="component" value="Unplaced"/>
</dbReference>
<keyword evidence="6 9" id="KW-0694">RNA-binding</keyword>
<evidence type="ECO:0000256" key="1">
    <source>
        <dbReference type="ARBA" id="ARBA00004496"/>
    </source>
</evidence>
<comment type="subunit">
    <text evidence="3">Homodimer.</text>
</comment>
<dbReference type="GO" id="GO:0006310">
    <property type="term" value="P:DNA recombination"/>
    <property type="evidence" value="ECO:0007669"/>
    <property type="project" value="UniProtKB-ARBA"/>
</dbReference>
<dbReference type="SUPFAM" id="SSF54928">
    <property type="entry name" value="RNA-binding domain, RBD"/>
    <property type="match status" value="1"/>
</dbReference>
<protein>
    <recommendedName>
        <fullName evidence="4">RAD52 motif-containing protein 1</fullName>
    </recommendedName>
</protein>
<evidence type="ECO:0000256" key="7">
    <source>
        <dbReference type="ARBA" id="ARBA00023125"/>
    </source>
</evidence>
<dbReference type="InterPro" id="IPR040224">
    <property type="entry name" value="RDM1"/>
</dbReference>
<gene>
    <name evidence="11" type="primary">RDM1</name>
</gene>
<dbReference type="Ensembl" id="ENSSPUT00000015126.1">
    <property type="protein sequence ID" value="ENSSPUP00000014183.1"/>
    <property type="gene ID" value="ENSSPUG00000010941.1"/>
</dbReference>
<dbReference type="GO" id="GO:0005829">
    <property type="term" value="C:cytosol"/>
    <property type="evidence" value="ECO:0007669"/>
    <property type="project" value="Ensembl"/>
</dbReference>
<proteinExistence type="predicted"/>
<keyword evidence="8" id="KW-0539">Nucleus</keyword>
<reference evidence="11" key="1">
    <citation type="submission" date="2025-08" db="UniProtKB">
        <authorList>
            <consortium name="Ensembl"/>
        </authorList>
    </citation>
    <scope>IDENTIFICATION</scope>
</reference>
<evidence type="ECO:0000256" key="5">
    <source>
        <dbReference type="ARBA" id="ARBA00022490"/>
    </source>
</evidence>
<reference evidence="11" key="2">
    <citation type="submission" date="2025-09" db="UniProtKB">
        <authorList>
            <consortium name="Ensembl"/>
        </authorList>
    </citation>
    <scope>IDENTIFICATION</scope>
</reference>